<feature type="domain" description="HTH myb-type" evidence="8">
    <location>
        <begin position="23"/>
        <end position="70"/>
    </location>
</feature>
<dbReference type="Pfam" id="PF00249">
    <property type="entry name" value="Myb_DNA-binding"/>
    <property type="match status" value="1"/>
</dbReference>
<feature type="domain" description="SANT" evidence="7">
    <location>
        <begin position="127"/>
        <end position="178"/>
    </location>
</feature>
<dbReference type="PROSITE" id="PS51294">
    <property type="entry name" value="HTH_MYB"/>
    <property type="match status" value="3"/>
</dbReference>
<evidence type="ECO:0000256" key="3">
    <source>
        <dbReference type="ARBA" id="ARBA00023163"/>
    </source>
</evidence>
<dbReference type="CDD" id="cd00167">
    <property type="entry name" value="SANT"/>
    <property type="match status" value="3"/>
</dbReference>
<evidence type="ECO:0000313" key="9">
    <source>
        <dbReference type="EMBL" id="OHT06304.1"/>
    </source>
</evidence>
<feature type="domain" description="Myb-like" evidence="6">
    <location>
        <begin position="71"/>
        <end position="124"/>
    </location>
</feature>
<keyword evidence="4" id="KW-0539">Nucleus</keyword>
<dbReference type="InterPro" id="IPR001005">
    <property type="entry name" value="SANT/Myb"/>
</dbReference>
<evidence type="ECO:0000256" key="5">
    <source>
        <dbReference type="SAM" id="MobiDB-lite"/>
    </source>
</evidence>
<evidence type="ECO:0000256" key="4">
    <source>
        <dbReference type="ARBA" id="ARBA00023242"/>
    </source>
</evidence>
<dbReference type="InterPro" id="IPR051575">
    <property type="entry name" value="Myb-like_DNA-bd"/>
</dbReference>
<keyword evidence="2" id="KW-0238">DNA-binding</keyword>
<dbReference type="PANTHER" id="PTHR46621:SF1">
    <property type="entry name" value="SNRNA-ACTIVATING PROTEIN COMPLEX SUBUNIT 4"/>
    <property type="match status" value="1"/>
</dbReference>
<dbReference type="Pfam" id="PF13921">
    <property type="entry name" value="Myb_DNA-bind_6"/>
    <property type="match status" value="1"/>
</dbReference>
<dbReference type="Proteomes" id="UP000179807">
    <property type="component" value="Unassembled WGS sequence"/>
</dbReference>
<organism evidence="9 10">
    <name type="scientific">Tritrichomonas foetus</name>
    <dbReference type="NCBI Taxonomy" id="1144522"/>
    <lineage>
        <taxon>Eukaryota</taxon>
        <taxon>Metamonada</taxon>
        <taxon>Parabasalia</taxon>
        <taxon>Tritrichomonadida</taxon>
        <taxon>Tritrichomonadidae</taxon>
        <taxon>Tritrichomonas</taxon>
    </lineage>
</organism>
<dbReference type="PROSITE" id="PS51293">
    <property type="entry name" value="SANT"/>
    <property type="match status" value="1"/>
</dbReference>
<dbReference type="InterPro" id="IPR017930">
    <property type="entry name" value="Myb_dom"/>
</dbReference>
<dbReference type="GO" id="GO:0001006">
    <property type="term" value="F:RNA polymerase III type 3 promoter sequence-specific DNA binding"/>
    <property type="evidence" value="ECO:0007669"/>
    <property type="project" value="TreeGrafter"/>
</dbReference>
<evidence type="ECO:0000256" key="1">
    <source>
        <dbReference type="ARBA" id="ARBA00023015"/>
    </source>
</evidence>
<feature type="domain" description="HTH myb-type" evidence="8">
    <location>
        <begin position="71"/>
        <end position="128"/>
    </location>
</feature>
<feature type="compositionally biased region" description="Basic and acidic residues" evidence="5">
    <location>
        <begin position="197"/>
        <end position="211"/>
    </location>
</feature>
<dbReference type="VEuPathDB" id="TrichDB:TRFO_25639"/>
<feature type="region of interest" description="Disordered" evidence="5">
    <location>
        <begin position="188"/>
        <end position="217"/>
    </location>
</feature>
<reference evidence="9" key="1">
    <citation type="submission" date="2016-10" db="EMBL/GenBank/DDBJ databases">
        <authorList>
            <person name="Benchimol M."/>
            <person name="Almeida L.G."/>
            <person name="Vasconcelos A.T."/>
            <person name="Perreira-Neves A."/>
            <person name="Rosa I.A."/>
            <person name="Tasca T."/>
            <person name="Bogo M.R."/>
            <person name="de Souza W."/>
        </authorList>
    </citation>
    <scope>NUCLEOTIDE SEQUENCE [LARGE SCALE GENOMIC DNA]</scope>
    <source>
        <strain evidence="9">K</strain>
    </source>
</reference>
<comment type="caution">
    <text evidence="9">The sequence shown here is derived from an EMBL/GenBank/DDBJ whole genome shotgun (WGS) entry which is preliminary data.</text>
</comment>
<gene>
    <name evidence="9" type="ORF">TRFO_25639</name>
</gene>
<dbReference type="RefSeq" id="XP_068359440.1">
    <property type="nucleotide sequence ID" value="XM_068504484.1"/>
</dbReference>
<accession>A0A1J4K601</accession>
<dbReference type="GO" id="GO:0042795">
    <property type="term" value="P:snRNA transcription by RNA polymerase II"/>
    <property type="evidence" value="ECO:0007669"/>
    <property type="project" value="TreeGrafter"/>
</dbReference>
<evidence type="ECO:0000259" key="7">
    <source>
        <dbReference type="PROSITE" id="PS51293"/>
    </source>
</evidence>
<dbReference type="SMART" id="SM00717">
    <property type="entry name" value="SANT"/>
    <property type="match status" value="3"/>
</dbReference>
<dbReference type="OrthoDB" id="2143914at2759"/>
<dbReference type="AlphaFoldDB" id="A0A1J4K601"/>
<dbReference type="EMBL" id="MLAK01000729">
    <property type="protein sequence ID" value="OHT06304.1"/>
    <property type="molecule type" value="Genomic_DNA"/>
</dbReference>
<keyword evidence="3" id="KW-0804">Transcription</keyword>
<name>A0A1J4K601_9EUKA</name>
<feature type="domain" description="Myb-like" evidence="6">
    <location>
        <begin position="22"/>
        <end position="70"/>
    </location>
</feature>
<dbReference type="InterPro" id="IPR017884">
    <property type="entry name" value="SANT_dom"/>
</dbReference>
<dbReference type="PROSITE" id="PS50090">
    <property type="entry name" value="MYB_LIKE"/>
    <property type="match status" value="3"/>
</dbReference>
<keyword evidence="10" id="KW-1185">Reference proteome</keyword>
<dbReference type="GO" id="GO:0000978">
    <property type="term" value="F:RNA polymerase II cis-regulatory region sequence-specific DNA binding"/>
    <property type="evidence" value="ECO:0007669"/>
    <property type="project" value="TreeGrafter"/>
</dbReference>
<feature type="domain" description="HTH myb-type" evidence="8">
    <location>
        <begin position="132"/>
        <end position="178"/>
    </location>
</feature>
<evidence type="ECO:0000313" key="10">
    <source>
        <dbReference type="Proteomes" id="UP000179807"/>
    </source>
</evidence>
<proteinExistence type="predicted"/>
<dbReference type="PANTHER" id="PTHR46621">
    <property type="entry name" value="SNRNA-ACTIVATING PROTEIN COMPLEX SUBUNIT 4"/>
    <property type="match status" value="1"/>
</dbReference>
<evidence type="ECO:0000256" key="2">
    <source>
        <dbReference type="ARBA" id="ARBA00023125"/>
    </source>
</evidence>
<protein>
    <submittedName>
        <fullName evidence="9">Myb-like DNA-binding domain containing protein</fullName>
    </submittedName>
</protein>
<evidence type="ECO:0000259" key="8">
    <source>
        <dbReference type="PROSITE" id="PS51294"/>
    </source>
</evidence>
<keyword evidence="1" id="KW-0805">Transcription regulation</keyword>
<dbReference type="GO" id="GO:0019185">
    <property type="term" value="C:snRNA-activating protein complex"/>
    <property type="evidence" value="ECO:0007669"/>
    <property type="project" value="TreeGrafter"/>
</dbReference>
<dbReference type="InterPro" id="IPR009057">
    <property type="entry name" value="Homeodomain-like_sf"/>
</dbReference>
<feature type="domain" description="Myb-like" evidence="6">
    <location>
        <begin position="130"/>
        <end position="174"/>
    </location>
</feature>
<evidence type="ECO:0000259" key="6">
    <source>
        <dbReference type="PROSITE" id="PS50090"/>
    </source>
</evidence>
<dbReference type="Gene3D" id="1.10.10.60">
    <property type="entry name" value="Homeodomain-like"/>
    <property type="match status" value="3"/>
</dbReference>
<dbReference type="GeneID" id="94839188"/>
<sequence length="367" mass="42964">MKQNRAPNTRTVKENVRRIGPSKWTPTEDQILLEVIKAQQKSECRSWTKVSRLLPNKTPSEISHRWKKVLNPKLIKGSWTEEEDERIRKWVKKNGEKHWEKLAVTFFKSVRSGKQLRERWLNVLAPKNTSQWTESEDDRILSLFGEFGGKWKKISSLMKNRTENQVKNRFYALKKQIERVGRGLDPIQKRGRKAKISKTEQNLKLRSKNDTKSSGLSEKNGELMEFLDDIVNINTLNLQTNSEFVDNDNFELLNINNNMITTGIDKANNFFNYKSNMENFENIVNLNTNFNYCGNDIDSVHTEIDFPHDIQENSLISGIKEKIGNERSPIIEMIPDKEISNLILKYQSGKWEDPESMKELDRILMKF</sequence>
<dbReference type="SUPFAM" id="SSF46689">
    <property type="entry name" value="Homeodomain-like"/>
    <property type="match status" value="2"/>
</dbReference>
<dbReference type="GO" id="GO:0042796">
    <property type="term" value="P:snRNA transcription by RNA polymerase III"/>
    <property type="evidence" value="ECO:0007669"/>
    <property type="project" value="TreeGrafter"/>
</dbReference>